<sequence>MPPDPTDVTHPAFLANYLASLPRPEHVHGDPARSVREDDFDGHHVVITTTYEITVDGQPLNVHIGVSNDGTAHCHGLPNYQIPSVVDLVRLIITAFPEEFSPGASGDDHGPHGDPGEHHHHDAHDAHDELPEGA</sequence>
<evidence type="ECO:0000313" key="2">
    <source>
        <dbReference type="EMBL" id="ABD09627.1"/>
    </source>
</evidence>
<dbReference type="KEGG" id="fra:Francci3_0238"/>
<dbReference type="Proteomes" id="UP000001937">
    <property type="component" value="Chromosome"/>
</dbReference>
<protein>
    <submittedName>
        <fullName evidence="2">Uncharacterized protein</fullName>
    </submittedName>
</protein>
<gene>
    <name evidence="2" type="ordered locus">Francci3_0238</name>
</gene>
<dbReference type="eggNOG" id="ENOG503337H">
    <property type="taxonomic scope" value="Bacteria"/>
</dbReference>
<dbReference type="STRING" id="106370.Francci3_0238"/>
<dbReference type="EMBL" id="CP000249">
    <property type="protein sequence ID" value="ABD09627.1"/>
    <property type="molecule type" value="Genomic_DNA"/>
</dbReference>
<evidence type="ECO:0000313" key="3">
    <source>
        <dbReference type="Proteomes" id="UP000001937"/>
    </source>
</evidence>
<dbReference type="AlphaFoldDB" id="Q2JGG5"/>
<dbReference type="RefSeq" id="WP_011434707.1">
    <property type="nucleotide sequence ID" value="NC_007777.1"/>
</dbReference>
<keyword evidence="3" id="KW-1185">Reference proteome</keyword>
<dbReference type="HOGENOM" id="CLU_1882709_0_0_11"/>
<feature type="region of interest" description="Disordered" evidence="1">
    <location>
        <begin position="99"/>
        <end position="134"/>
    </location>
</feature>
<feature type="compositionally biased region" description="Basic and acidic residues" evidence="1">
    <location>
        <begin position="106"/>
        <end position="134"/>
    </location>
</feature>
<dbReference type="OrthoDB" id="4235938at2"/>
<reference evidence="2 3" key="1">
    <citation type="journal article" date="2007" name="Genome Res.">
        <title>Genome characteristics of facultatively symbiotic Frankia sp. strains reflect host range and host plant biogeography.</title>
        <authorList>
            <person name="Normand P."/>
            <person name="Lapierre P."/>
            <person name="Tisa L.S."/>
            <person name="Gogarten J.P."/>
            <person name="Alloisio N."/>
            <person name="Bagnarol E."/>
            <person name="Bassi C.A."/>
            <person name="Berry A.M."/>
            <person name="Bickhart D.M."/>
            <person name="Choisne N."/>
            <person name="Couloux A."/>
            <person name="Cournoyer B."/>
            <person name="Cruveiller S."/>
            <person name="Daubin V."/>
            <person name="Demange N."/>
            <person name="Francino M.P."/>
            <person name="Goltsman E."/>
            <person name="Huang Y."/>
            <person name="Kopp O.R."/>
            <person name="Labarre L."/>
            <person name="Lapidus A."/>
            <person name="Lavire C."/>
            <person name="Marechal J."/>
            <person name="Martinez M."/>
            <person name="Mastronunzio J.E."/>
            <person name="Mullin B.C."/>
            <person name="Niemann J."/>
            <person name="Pujic P."/>
            <person name="Rawnsley T."/>
            <person name="Rouy Z."/>
            <person name="Schenowitz C."/>
            <person name="Sellstedt A."/>
            <person name="Tavares F."/>
            <person name="Tomkins J.P."/>
            <person name="Vallenet D."/>
            <person name="Valverde C."/>
            <person name="Wall L.G."/>
            <person name="Wang Y."/>
            <person name="Medigue C."/>
            <person name="Benson D.R."/>
        </authorList>
    </citation>
    <scope>NUCLEOTIDE SEQUENCE [LARGE SCALE GENOMIC DNA]</scope>
    <source>
        <strain evidence="3">DSM 45818 / CECT 9043 / CcI3</strain>
    </source>
</reference>
<evidence type="ECO:0000256" key="1">
    <source>
        <dbReference type="SAM" id="MobiDB-lite"/>
    </source>
</evidence>
<organism evidence="2 3">
    <name type="scientific">Frankia casuarinae (strain DSM 45818 / CECT 9043 / HFP020203 / CcI3)</name>
    <dbReference type="NCBI Taxonomy" id="106370"/>
    <lineage>
        <taxon>Bacteria</taxon>
        <taxon>Bacillati</taxon>
        <taxon>Actinomycetota</taxon>
        <taxon>Actinomycetes</taxon>
        <taxon>Frankiales</taxon>
        <taxon>Frankiaceae</taxon>
        <taxon>Frankia</taxon>
    </lineage>
</organism>
<proteinExistence type="predicted"/>
<name>Q2JGG5_FRACC</name>
<accession>Q2JGG5</accession>